<feature type="region of interest" description="Disordered" evidence="1">
    <location>
        <begin position="1"/>
        <end position="41"/>
    </location>
</feature>
<keyword evidence="3" id="KW-1185">Reference proteome</keyword>
<accession>A0A5B7JVD4</accession>
<comment type="caution">
    <text evidence="2">The sequence shown here is derived from an EMBL/GenBank/DDBJ whole genome shotgun (WGS) entry which is preliminary data.</text>
</comment>
<dbReference type="EMBL" id="VSRR010105477">
    <property type="protein sequence ID" value="MPC96314.1"/>
    <property type="molecule type" value="Genomic_DNA"/>
</dbReference>
<gene>
    <name evidence="2" type="ORF">E2C01_091566</name>
</gene>
<dbReference type="Proteomes" id="UP000324222">
    <property type="component" value="Unassembled WGS sequence"/>
</dbReference>
<evidence type="ECO:0000256" key="1">
    <source>
        <dbReference type="SAM" id="MobiDB-lite"/>
    </source>
</evidence>
<name>A0A5B7JVD4_PORTR</name>
<evidence type="ECO:0000313" key="3">
    <source>
        <dbReference type="Proteomes" id="UP000324222"/>
    </source>
</evidence>
<organism evidence="2 3">
    <name type="scientific">Portunus trituberculatus</name>
    <name type="common">Swimming crab</name>
    <name type="synonym">Neptunus trituberculatus</name>
    <dbReference type="NCBI Taxonomy" id="210409"/>
    <lineage>
        <taxon>Eukaryota</taxon>
        <taxon>Metazoa</taxon>
        <taxon>Ecdysozoa</taxon>
        <taxon>Arthropoda</taxon>
        <taxon>Crustacea</taxon>
        <taxon>Multicrustacea</taxon>
        <taxon>Malacostraca</taxon>
        <taxon>Eumalacostraca</taxon>
        <taxon>Eucarida</taxon>
        <taxon>Decapoda</taxon>
        <taxon>Pleocyemata</taxon>
        <taxon>Brachyura</taxon>
        <taxon>Eubrachyura</taxon>
        <taxon>Portunoidea</taxon>
        <taxon>Portunidae</taxon>
        <taxon>Portuninae</taxon>
        <taxon>Portunus</taxon>
    </lineage>
</organism>
<reference evidence="2 3" key="1">
    <citation type="submission" date="2019-05" db="EMBL/GenBank/DDBJ databases">
        <title>Another draft genome of Portunus trituberculatus and its Hox gene families provides insights of decapod evolution.</title>
        <authorList>
            <person name="Jeong J.-H."/>
            <person name="Song I."/>
            <person name="Kim S."/>
            <person name="Choi T."/>
            <person name="Kim D."/>
            <person name="Ryu S."/>
            <person name="Kim W."/>
        </authorList>
    </citation>
    <scope>NUCLEOTIDE SEQUENCE [LARGE SCALE GENOMIC DNA]</scope>
    <source>
        <tissue evidence="2">Muscle</tissue>
    </source>
</reference>
<sequence length="74" mass="8424">MGRQGWAGEGGRDGGGWSSRYRQGKAGQRSANPHSPTLTSRTITIALHRQDIWYERRSRTQLFAPRPYIWQVAP</sequence>
<feature type="compositionally biased region" description="Polar residues" evidence="1">
    <location>
        <begin position="29"/>
        <end position="41"/>
    </location>
</feature>
<proteinExistence type="predicted"/>
<protein>
    <submittedName>
        <fullName evidence="2">Uncharacterized protein</fullName>
    </submittedName>
</protein>
<feature type="compositionally biased region" description="Gly residues" evidence="1">
    <location>
        <begin position="1"/>
        <end position="17"/>
    </location>
</feature>
<evidence type="ECO:0000313" key="2">
    <source>
        <dbReference type="EMBL" id="MPC96314.1"/>
    </source>
</evidence>
<dbReference type="AlphaFoldDB" id="A0A5B7JVD4"/>